<protein>
    <submittedName>
        <fullName evidence="2">Uncharacterized protein</fullName>
    </submittedName>
</protein>
<evidence type="ECO:0000313" key="2">
    <source>
        <dbReference type="EMBL" id="ATQ70852.1"/>
    </source>
</evidence>
<evidence type="ECO:0000256" key="1">
    <source>
        <dbReference type="SAM" id="MobiDB-lite"/>
    </source>
</evidence>
<gene>
    <name evidence="2" type="ORF">CQW49_23135</name>
</gene>
<geneLocation type="plasmid" evidence="3">
    <name>pob3b2</name>
</geneLocation>
<dbReference type="KEGG" id="mtw:CQW49_23135"/>
<keyword evidence="2" id="KW-0614">Plasmid</keyword>
<feature type="compositionally biased region" description="Basic residues" evidence="1">
    <location>
        <begin position="25"/>
        <end position="41"/>
    </location>
</feature>
<name>A0A2D2D7C6_METT3</name>
<sequence length="84" mass="9325">MIAIMSLPASQPRSLSPQIALRLRRRSHKSAPGAVHRRRRRENSDAIADEDSPFALLHHSRSAVTMASVIPTPRRCSPPTHKSP</sequence>
<organism evidence="2 3">
    <name type="scientific">Methylosinus trichosporium (strain ATCC 35070 / NCIMB 11131 / UNIQEM 75 / OB3b)</name>
    <dbReference type="NCBI Taxonomy" id="595536"/>
    <lineage>
        <taxon>Bacteria</taxon>
        <taxon>Pseudomonadati</taxon>
        <taxon>Pseudomonadota</taxon>
        <taxon>Alphaproteobacteria</taxon>
        <taxon>Hyphomicrobiales</taxon>
        <taxon>Methylocystaceae</taxon>
        <taxon>Methylosinus</taxon>
    </lineage>
</organism>
<feature type="region of interest" description="Disordered" evidence="1">
    <location>
        <begin position="25"/>
        <end position="47"/>
    </location>
</feature>
<evidence type="ECO:0000313" key="3">
    <source>
        <dbReference type="Proteomes" id="UP000230709"/>
    </source>
</evidence>
<dbReference type="AlphaFoldDB" id="A0A2D2D7C6"/>
<keyword evidence="3" id="KW-1185">Reference proteome</keyword>
<reference evidence="3" key="1">
    <citation type="submission" date="2017-10" db="EMBL/GenBank/DDBJ databases">
        <title>Completed PacBio SMRT sequence of Methylosinus trichosporium OB3b reveals presence of a third large plasmid.</title>
        <authorList>
            <person name="Charles T.C."/>
            <person name="Lynch M.D.J."/>
            <person name="Heil J.R."/>
            <person name="Cheng J."/>
        </authorList>
    </citation>
    <scope>NUCLEOTIDE SEQUENCE [LARGE SCALE GENOMIC DNA]</scope>
    <source>
        <strain evidence="3">OB3b</strain>
        <plasmid evidence="3">pob3b2</plasmid>
    </source>
</reference>
<dbReference type="EMBL" id="CP023739">
    <property type="protein sequence ID" value="ATQ70852.1"/>
    <property type="molecule type" value="Genomic_DNA"/>
</dbReference>
<accession>A0A2D2D7C6</accession>
<dbReference type="Proteomes" id="UP000230709">
    <property type="component" value="Plasmid pOB3b2"/>
</dbReference>
<proteinExistence type="predicted"/>